<feature type="region of interest" description="Disordered" evidence="1">
    <location>
        <begin position="73"/>
        <end position="93"/>
    </location>
</feature>
<name>A0AAV8UWM7_9RHOD</name>
<dbReference type="EMBL" id="JAMWBK010000004">
    <property type="protein sequence ID" value="KAJ8905452.1"/>
    <property type="molecule type" value="Genomic_DNA"/>
</dbReference>
<gene>
    <name evidence="3" type="ORF">NDN08_001959</name>
</gene>
<dbReference type="InterPro" id="IPR000253">
    <property type="entry name" value="FHA_dom"/>
</dbReference>
<evidence type="ECO:0000313" key="3">
    <source>
        <dbReference type="EMBL" id="KAJ8905452.1"/>
    </source>
</evidence>
<dbReference type="SUPFAM" id="SSF49879">
    <property type="entry name" value="SMAD/FHA domain"/>
    <property type="match status" value="1"/>
</dbReference>
<dbReference type="Gene3D" id="2.60.200.20">
    <property type="match status" value="1"/>
</dbReference>
<feature type="domain" description="FHA" evidence="2">
    <location>
        <begin position="146"/>
        <end position="205"/>
    </location>
</feature>
<comment type="caution">
    <text evidence="3">The sequence shown here is derived from an EMBL/GenBank/DDBJ whole genome shotgun (WGS) entry which is preliminary data.</text>
</comment>
<protein>
    <recommendedName>
        <fullName evidence="2">FHA domain-containing protein</fullName>
    </recommendedName>
</protein>
<keyword evidence="4" id="KW-1185">Reference proteome</keyword>
<dbReference type="AlphaFoldDB" id="A0AAV8UWM7"/>
<evidence type="ECO:0000313" key="4">
    <source>
        <dbReference type="Proteomes" id="UP001157974"/>
    </source>
</evidence>
<feature type="region of interest" description="Disordered" evidence="1">
    <location>
        <begin position="330"/>
        <end position="396"/>
    </location>
</feature>
<dbReference type="InterPro" id="IPR050923">
    <property type="entry name" value="Cell_Proc_Reg/RNA_Proc"/>
</dbReference>
<dbReference type="Proteomes" id="UP001157974">
    <property type="component" value="Unassembled WGS sequence"/>
</dbReference>
<organism evidence="3 4">
    <name type="scientific">Rhodosorus marinus</name>
    <dbReference type="NCBI Taxonomy" id="101924"/>
    <lineage>
        <taxon>Eukaryota</taxon>
        <taxon>Rhodophyta</taxon>
        <taxon>Stylonematophyceae</taxon>
        <taxon>Stylonematales</taxon>
        <taxon>Stylonemataceae</taxon>
        <taxon>Rhodosorus</taxon>
    </lineage>
</organism>
<dbReference type="CDD" id="cd00060">
    <property type="entry name" value="FHA"/>
    <property type="match status" value="1"/>
</dbReference>
<evidence type="ECO:0000256" key="1">
    <source>
        <dbReference type="SAM" id="MobiDB-lite"/>
    </source>
</evidence>
<dbReference type="PROSITE" id="PS50006">
    <property type="entry name" value="FHA_DOMAIN"/>
    <property type="match status" value="1"/>
</dbReference>
<sequence length="396" mass="44954">MHVCFERRELNDLAGLLHLLKHSHVLFEQSRSAVNESVLLFTLIASEEADGNWTKESLMKTLFVDGEEKVGSRLDSAEVSGDDGEGGDEMIRFSEDGGSFEVKKEQASRKSSRRRRGGRDAEFCVLEVDDETEGKRSFEIADWRSTTLTRNEASLEITQFRRLGELALPDENVSRKHAEIVRKGGKFYVRDLGSLNGTLLNGRRLSEEKRQSQLVLLRSGDVLACGKISFRVSVRRRFVSRDEELEDQVNPLEKQMRVSVPRISKGQAAGVELSTPERLLMEELERHETGRDERVGRCETALKSADVDGTTVDSEWQEIRLTAEENLDKLDNPRSKRLRLRSKGSVPDDSAQDHSTDIRSPDSEPQFRFYGEDKDVEEQQETDEPTIQIISVSRPE</sequence>
<reference evidence="3 4" key="1">
    <citation type="journal article" date="2023" name="Nat. Commun.">
        <title>Origin of minicircular mitochondrial genomes in red algae.</title>
        <authorList>
            <person name="Lee Y."/>
            <person name="Cho C.H."/>
            <person name="Lee Y.M."/>
            <person name="Park S.I."/>
            <person name="Yang J.H."/>
            <person name="West J.A."/>
            <person name="Bhattacharya D."/>
            <person name="Yoon H.S."/>
        </authorList>
    </citation>
    <scope>NUCLEOTIDE SEQUENCE [LARGE SCALE GENOMIC DNA]</scope>
    <source>
        <strain evidence="3 4">CCMP1338</strain>
        <tissue evidence="3">Whole cell</tissue>
    </source>
</reference>
<dbReference type="InterPro" id="IPR008984">
    <property type="entry name" value="SMAD_FHA_dom_sf"/>
</dbReference>
<dbReference type="PANTHER" id="PTHR23308">
    <property type="entry name" value="NUCLEAR INHIBITOR OF PROTEIN PHOSPHATASE-1"/>
    <property type="match status" value="1"/>
</dbReference>
<accession>A0AAV8UWM7</accession>
<proteinExistence type="predicted"/>
<dbReference type="Pfam" id="PF00498">
    <property type="entry name" value="FHA"/>
    <property type="match status" value="1"/>
</dbReference>
<dbReference type="SMART" id="SM00240">
    <property type="entry name" value="FHA"/>
    <property type="match status" value="1"/>
</dbReference>
<feature type="compositionally biased region" description="Acidic residues" evidence="1">
    <location>
        <begin position="374"/>
        <end position="384"/>
    </location>
</feature>
<feature type="compositionally biased region" description="Basic and acidic residues" evidence="1">
    <location>
        <begin position="351"/>
        <end position="362"/>
    </location>
</feature>
<evidence type="ECO:0000259" key="2">
    <source>
        <dbReference type="PROSITE" id="PS50006"/>
    </source>
</evidence>